<evidence type="ECO:0000313" key="3">
    <source>
        <dbReference type="Proteomes" id="UP000005808"/>
    </source>
</evidence>
<dbReference type="CDD" id="cd03025">
    <property type="entry name" value="DsbA_FrnE_like"/>
    <property type="match status" value="1"/>
</dbReference>
<keyword evidence="2" id="KW-0413">Isomerase</keyword>
<dbReference type="GO" id="GO:0016853">
    <property type="term" value="F:isomerase activity"/>
    <property type="evidence" value="ECO:0007669"/>
    <property type="project" value="UniProtKB-KW"/>
</dbReference>
<dbReference type="InterPro" id="IPR036249">
    <property type="entry name" value="Thioredoxin-like_sf"/>
</dbReference>
<dbReference type="Pfam" id="PF01323">
    <property type="entry name" value="DSBA"/>
    <property type="match status" value="1"/>
</dbReference>
<evidence type="ECO:0000259" key="1">
    <source>
        <dbReference type="Pfam" id="PF01323"/>
    </source>
</evidence>
<proteinExistence type="predicted"/>
<feature type="domain" description="DSBA-like thioredoxin" evidence="1">
    <location>
        <begin position="7"/>
        <end position="187"/>
    </location>
</feature>
<evidence type="ECO:0000313" key="2">
    <source>
        <dbReference type="EMBL" id="EHP38997.1"/>
    </source>
</evidence>
<dbReference type="RefSeq" id="WP_006162677.1">
    <property type="nucleotide sequence ID" value="NZ_AHJE01000102.1"/>
</dbReference>
<dbReference type="Gene3D" id="3.40.30.10">
    <property type="entry name" value="Glutaredoxin"/>
    <property type="match status" value="1"/>
</dbReference>
<dbReference type="Proteomes" id="UP000005808">
    <property type="component" value="Unassembled WGS sequence"/>
</dbReference>
<organism evidence="2 3">
    <name type="scientific">Cupriavidus basilensis OR16</name>
    <dbReference type="NCBI Taxonomy" id="1127483"/>
    <lineage>
        <taxon>Bacteria</taxon>
        <taxon>Pseudomonadati</taxon>
        <taxon>Pseudomonadota</taxon>
        <taxon>Betaproteobacteria</taxon>
        <taxon>Burkholderiales</taxon>
        <taxon>Burkholderiaceae</taxon>
        <taxon>Cupriavidus</taxon>
    </lineage>
</organism>
<dbReference type="EMBL" id="AHJE01000102">
    <property type="protein sequence ID" value="EHP38997.1"/>
    <property type="molecule type" value="Genomic_DNA"/>
</dbReference>
<reference evidence="2 3" key="1">
    <citation type="journal article" date="2012" name="J. Bacteriol.">
        <title>De Novo Genome Project of Cupriavidus basilensis OR16.</title>
        <authorList>
            <person name="Cserhati M."/>
            <person name="Kriszt B."/>
            <person name="Szoboszlay S."/>
            <person name="Toth A."/>
            <person name="Szabo I."/>
            <person name="Tancsics A."/>
            <person name="Nagy I."/>
            <person name="Horvath B."/>
            <person name="Nagy I."/>
            <person name="Kukolya J."/>
        </authorList>
    </citation>
    <scope>NUCLEOTIDE SEQUENCE [LARGE SCALE GENOMIC DNA]</scope>
    <source>
        <strain evidence="2 3">OR16</strain>
    </source>
</reference>
<dbReference type="PANTHER" id="PTHR13887">
    <property type="entry name" value="GLUTATHIONE S-TRANSFERASE KAPPA"/>
    <property type="match status" value="1"/>
</dbReference>
<protein>
    <submittedName>
        <fullName evidence="2">Protein-disulfide isomerase</fullName>
    </submittedName>
</protein>
<dbReference type="GO" id="GO:0016491">
    <property type="term" value="F:oxidoreductase activity"/>
    <property type="evidence" value="ECO:0007669"/>
    <property type="project" value="InterPro"/>
</dbReference>
<gene>
    <name evidence="2" type="ORF">OR16_34053</name>
</gene>
<dbReference type="SUPFAM" id="SSF52833">
    <property type="entry name" value="Thioredoxin-like"/>
    <property type="match status" value="1"/>
</dbReference>
<accession>H1SES1</accession>
<dbReference type="PATRIC" id="fig|1127483.3.peg.6802"/>
<name>H1SES1_9BURK</name>
<comment type="caution">
    <text evidence="2">The sequence shown here is derived from an EMBL/GenBank/DDBJ whole genome shotgun (WGS) entry which is preliminary data.</text>
</comment>
<dbReference type="AlphaFoldDB" id="H1SES1"/>
<sequence length="213" mass="23335">MDKQATLHYVYDPFCGWCYGLAPLVLAADEAGLRVVPHSGGMLAGERAQNMSAEWRDFVRPHEERITALSGQPFSETYQQGTQFDYDVRLDSGPPTAAMLAAESVGGAGLKMLERLQVAYYREGRPIAERSELIQIAEELGLDAASFANALDQASATLPDHFAQTQALLEEIGGHGYPALAIEQGGKISRLRTGRYFGKPELFRKAMEEVLAQ</sequence>
<dbReference type="InterPro" id="IPR001853">
    <property type="entry name" value="DSBA-like_thioredoxin_dom"/>
</dbReference>
<dbReference type="OrthoDB" id="9813770at2"/>
<dbReference type="PANTHER" id="PTHR13887:SF51">
    <property type="entry name" value="DSBA FAMILY PROTEIN"/>
    <property type="match status" value="1"/>
</dbReference>